<dbReference type="InterPro" id="IPR001881">
    <property type="entry name" value="EGF-like_Ca-bd_dom"/>
</dbReference>
<feature type="domain" description="EGF-like" evidence="3">
    <location>
        <begin position="395"/>
        <end position="431"/>
    </location>
</feature>
<evidence type="ECO:0000259" key="3">
    <source>
        <dbReference type="PROSITE" id="PS50026"/>
    </source>
</evidence>
<dbReference type="OrthoDB" id="382013at2759"/>
<dbReference type="InterPro" id="IPR000152">
    <property type="entry name" value="EGF-type_Asp/Asn_hydroxyl_site"/>
</dbReference>
<dbReference type="Proteomes" id="UP000499080">
    <property type="component" value="Unassembled WGS sequence"/>
</dbReference>
<dbReference type="CDD" id="cd00054">
    <property type="entry name" value="EGF_CA"/>
    <property type="match status" value="2"/>
</dbReference>
<protein>
    <submittedName>
        <fullName evidence="4">Protocadherin Fat 1</fullName>
    </submittedName>
</protein>
<evidence type="ECO:0000256" key="1">
    <source>
        <dbReference type="ARBA" id="ARBA00023157"/>
    </source>
</evidence>
<keyword evidence="1 2" id="KW-1015">Disulfide bond</keyword>
<dbReference type="Gene3D" id="2.10.25.10">
    <property type="entry name" value="Laminin"/>
    <property type="match status" value="3"/>
</dbReference>
<sequence>MKSESVVIDNRWIVPYSPLLLKMFDVHINVECCNSITSVKYILNPNALWENNKDCMSDDNVNILREEKRLIILNYTDSIYNEVLVKIEDKVLQMIGKSVSEVAKLSPSRQHANKMSREILLELYFDSDPLLNFMEQREPLRTTDNQAIYREVLWQYSKSEGGSRQIPVYNIKKGSSKAKALFWNEISIMHNHGLEAVNRTLQDLHGDKDLMGGLTVVLAACDCGPDSSCTFEGFFKQKKCICKPGYWEVLGKCVDCKSSCKNGNCVNESGKEICKCNLGYGNYKETSCRACRCGPDTNCIWSQGWKHEKICLCKPGFSQKNNNCVDCECGPDSNCTFSGLFQQKKCICKPGYREVAGKCIGPCTSDPCKNNGICEVEGKGFKCNCSKPWRGKTCEIGPCDNQPCQNGGICNNGKIGFICKCFAPFSGPRCEHGPCTSNPCQNNGICEVSEDSYRCNCNKPFKGTNCEIECNCGPYGSCSFEFDRKRCNCKSFAVEKNGVCVANETITTVTSTSSSLMSTILTSTVTSCDCGLGGSCQLDSSGEKFCNCFSGYARYKGHCYECDCGPYGTCILEKGVKKCICDVNFAEKNGKCEYCSCGENSKFCRYNVLGEKECSCSSAYAQNRGYCEECNCGPYGSCSFEKDRKRCNCKSFAVEKNGVCVVMESTTLEDSTSTRTTVLSSTTQCKV</sequence>
<dbReference type="Pfam" id="PF00008">
    <property type="entry name" value="EGF"/>
    <property type="match status" value="3"/>
</dbReference>
<dbReference type="InterPro" id="IPR050906">
    <property type="entry name" value="Notch_signaling"/>
</dbReference>
<name>A0A4Y2JGQ5_ARAVE</name>
<comment type="caution">
    <text evidence="4">The sequence shown here is derived from an EMBL/GenBank/DDBJ whole genome shotgun (WGS) entry which is preliminary data.</text>
</comment>
<feature type="disulfide bond" evidence="2">
    <location>
        <begin position="421"/>
        <end position="430"/>
    </location>
</feature>
<comment type="caution">
    <text evidence="2">Lacks conserved residue(s) required for the propagation of feature annotation.</text>
</comment>
<dbReference type="PANTHER" id="PTHR24044:SF417">
    <property type="entry name" value="WEARY, ISOFORM B"/>
    <property type="match status" value="1"/>
</dbReference>
<dbReference type="PANTHER" id="PTHR24044">
    <property type="entry name" value="NOTCH LIGAND FAMILY MEMBER"/>
    <property type="match status" value="1"/>
</dbReference>
<organism evidence="4 5">
    <name type="scientific">Araneus ventricosus</name>
    <name type="common">Orbweaver spider</name>
    <name type="synonym">Epeira ventricosa</name>
    <dbReference type="NCBI Taxonomy" id="182803"/>
    <lineage>
        <taxon>Eukaryota</taxon>
        <taxon>Metazoa</taxon>
        <taxon>Ecdysozoa</taxon>
        <taxon>Arthropoda</taxon>
        <taxon>Chelicerata</taxon>
        <taxon>Arachnida</taxon>
        <taxon>Araneae</taxon>
        <taxon>Araneomorphae</taxon>
        <taxon>Entelegynae</taxon>
        <taxon>Araneoidea</taxon>
        <taxon>Araneidae</taxon>
        <taxon>Araneus</taxon>
    </lineage>
</organism>
<dbReference type="PROSITE" id="PS00022">
    <property type="entry name" value="EGF_1"/>
    <property type="match status" value="2"/>
</dbReference>
<proteinExistence type="predicted"/>
<accession>A0A4Y2JGQ5</accession>
<evidence type="ECO:0000313" key="5">
    <source>
        <dbReference type="Proteomes" id="UP000499080"/>
    </source>
</evidence>
<keyword evidence="5" id="KW-1185">Reference proteome</keyword>
<dbReference type="PROSITE" id="PS01186">
    <property type="entry name" value="EGF_2"/>
    <property type="match status" value="1"/>
</dbReference>
<dbReference type="EMBL" id="BGPR01003510">
    <property type="protein sequence ID" value="GBM89075.1"/>
    <property type="molecule type" value="Genomic_DNA"/>
</dbReference>
<dbReference type="PROSITE" id="PS00010">
    <property type="entry name" value="ASX_HYDROXYL"/>
    <property type="match status" value="1"/>
</dbReference>
<reference evidence="4 5" key="1">
    <citation type="journal article" date="2019" name="Sci. Rep.">
        <title>Orb-weaving spider Araneus ventricosus genome elucidates the spidroin gene catalogue.</title>
        <authorList>
            <person name="Kono N."/>
            <person name="Nakamura H."/>
            <person name="Ohtoshi R."/>
            <person name="Moran D.A.P."/>
            <person name="Shinohara A."/>
            <person name="Yoshida Y."/>
            <person name="Fujiwara M."/>
            <person name="Mori M."/>
            <person name="Tomita M."/>
            <person name="Arakawa K."/>
        </authorList>
    </citation>
    <scope>NUCLEOTIDE SEQUENCE [LARGE SCALE GENOMIC DNA]</scope>
</reference>
<dbReference type="SMART" id="SM00179">
    <property type="entry name" value="EGF_CA"/>
    <property type="match status" value="3"/>
</dbReference>
<dbReference type="SMART" id="SM00181">
    <property type="entry name" value="EGF"/>
    <property type="match status" value="6"/>
</dbReference>
<feature type="domain" description="EGF-like" evidence="3">
    <location>
        <begin position="432"/>
        <end position="467"/>
    </location>
</feature>
<dbReference type="AlphaFoldDB" id="A0A4Y2JGQ5"/>
<dbReference type="SUPFAM" id="SSF57196">
    <property type="entry name" value="EGF/Laminin"/>
    <property type="match status" value="3"/>
</dbReference>
<gene>
    <name evidence="4" type="primary">FAT1_38</name>
    <name evidence="4" type="ORF">AVEN_63693_1</name>
</gene>
<dbReference type="PROSITE" id="PS50026">
    <property type="entry name" value="EGF_3"/>
    <property type="match status" value="2"/>
</dbReference>
<feature type="disulfide bond" evidence="2">
    <location>
        <begin position="457"/>
        <end position="466"/>
    </location>
</feature>
<evidence type="ECO:0000313" key="4">
    <source>
        <dbReference type="EMBL" id="GBM89075.1"/>
    </source>
</evidence>
<dbReference type="GO" id="GO:0005112">
    <property type="term" value="F:Notch binding"/>
    <property type="evidence" value="ECO:0007669"/>
    <property type="project" value="TreeGrafter"/>
</dbReference>
<keyword evidence="2" id="KW-0245">EGF-like domain</keyword>
<dbReference type="GO" id="GO:0005509">
    <property type="term" value="F:calcium ion binding"/>
    <property type="evidence" value="ECO:0007669"/>
    <property type="project" value="InterPro"/>
</dbReference>
<evidence type="ECO:0000256" key="2">
    <source>
        <dbReference type="PROSITE-ProRule" id="PRU00076"/>
    </source>
</evidence>
<dbReference type="InterPro" id="IPR000742">
    <property type="entry name" value="EGF"/>
</dbReference>